<organism evidence="2">
    <name type="scientific">marine metagenome</name>
    <dbReference type="NCBI Taxonomy" id="408172"/>
    <lineage>
        <taxon>unclassified sequences</taxon>
        <taxon>metagenomes</taxon>
        <taxon>ecological metagenomes</taxon>
    </lineage>
</organism>
<proteinExistence type="predicted"/>
<evidence type="ECO:0000313" key="2">
    <source>
        <dbReference type="EMBL" id="SVC91266.1"/>
    </source>
</evidence>
<sequence>MNVASQPSLTLYYSRRSCSLACHIVLRETGLKFELVEVKIRNDEQKKPEYLKINPLGKIPALVIDS</sequence>
<reference evidence="2" key="1">
    <citation type="submission" date="2018-05" db="EMBL/GenBank/DDBJ databases">
        <authorList>
            <person name="Lanie J.A."/>
            <person name="Ng W.-L."/>
            <person name="Kazmierczak K.M."/>
            <person name="Andrzejewski T.M."/>
            <person name="Davidsen T.M."/>
            <person name="Wayne K.J."/>
            <person name="Tettelin H."/>
            <person name="Glass J.I."/>
            <person name="Rusch D."/>
            <person name="Podicherti R."/>
            <person name="Tsui H.-C.T."/>
            <person name="Winkler M.E."/>
        </authorList>
    </citation>
    <scope>NUCLEOTIDE SEQUENCE</scope>
</reference>
<dbReference type="Pfam" id="PF02798">
    <property type="entry name" value="GST_N"/>
    <property type="match status" value="1"/>
</dbReference>
<dbReference type="EMBL" id="UINC01118258">
    <property type="protein sequence ID" value="SVC91266.1"/>
    <property type="molecule type" value="Genomic_DNA"/>
</dbReference>
<accession>A0A382R0Q7</accession>
<dbReference type="PANTHER" id="PTHR44051">
    <property type="entry name" value="GLUTATHIONE S-TRANSFERASE-RELATED"/>
    <property type="match status" value="1"/>
</dbReference>
<name>A0A382R0Q7_9ZZZZ</name>
<dbReference type="PROSITE" id="PS50404">
    <property type="entry name" value="GST_NTER"/>
    <property type="match status" value="1"/>
</dbReference>
<feature type="non-terminal residue" evidence="2">
    <location>
        <position position="1"/>
    </location>
</feature>
<dbReference type="PANTHER" id="PTHR44051:SF8">
    <property type="entry name" value="GLUTATHIONE S-TRANSFERASE GSTA"/>
    <property type="match status" value="1"/>
</dbReference>
<dbReference type="InterPro" id="IPR004045">
    <property type="entry name" value="Glutathione_S-Trfase_N"/>
</dbReference>
<dbReference type="SUPFAM" id="SSF52833">
    <property type="entry name" value="Thioredoxin-like"/>
    <property type="match status" value="1"/>
</dbReference>
<dbReference type="CDD" id="cd03057">
    <property type="entry name" value="GST_N_Beta"/>
    <property type="match status" value="1"/>
</dbReference>
<protein>
    <recommendedName>
        <fullName evidence="1">GST N-terminal domain-containing protein</fullName>
    </recommendedName>
</protein>
<feature type="non-terminal residue" evidence="2">
    <location>
        <position position="66"/>
    </location>
</feature>
<dbReference type="Gene3D" id="3.40.30.10">
    <property type="entry name" value="Glutaredoxin"/>
    <property type="match status" value="1"/>
</dbReference>
<evidence type="ECO:0000259" key="1">
    <source>
        <dbReference type="PROSITE" id="PS50404"/>
    </source>
</evidence>
<dbReference type="InterPro" id="IPR036249">
    <property type="entry name" value="Thioredoxin-like_sf"/>
</dbReference>
<gene>
    <name evidence="2" type="ORF">METZ01_LOCUS344120</name>
</gene>
<dbReference type="AlphaFoldDB" id="A0A382R0Q7"/>
<feature type="domain" description="GST N-terminal" evidence="1">
    <location>
        <begin position="6"/>
        <end position="66"/>
    </location>
</feature>